<dbReference type="HAMAP" id="MF_00362">
    <property type="entry name" value="Ribosomal_uL10"/>
    <property type="match status" value="1"/>
</dbReference>
<dbReference type="GO" id="GO:0070180">
    <property type="term" value="F:large ribosomal subunit rRNA binding"/>
    <property type="evidence" value="ECO:0007669"/>
    <property type="project" value="UniProtKB-UniRule"/>
</dbReference>
<evidence type="ECO:0000256" key="2">
    <source>
        <dbReference type="ARBA" id="ARBA00008889"/>
    </source>
</evidence>
<comment type="similarity">
    <text evidence="2 6">Belongs to the universal ribosomal protein uL10 family.</text>
</comment>
<dbReference type="InterPro" id="IPR047865">
    <property type="entry name" value="Ribosomal_uL10_bac_type"/>
</dbReference>
<comment type="subunit">
    <text evidence="6">Part of the ribosomal stalk of the 50S ribosomal subunit. The N-terminus interacts with L11 and the large rRNA to form the base of the stalk. The C-terminus forms an elongated spine to which L12 dimers bind in a sequential fashion forming a multimeric L10(L12)X complex.</text>
</comment>
<reference evidence="7 8" key="1">
    <citation type="submission" date="2017-05" db="EMBL/GenBank/DDBJ databases">
        <authorList>
            <person name="Varghese N."/>
            <person name="Submissions S."/>
        </authorList>
    </citation>
    <scope>NUCLEOTIDE SEQUENCE [LARGE SCALE GENOMIC DNA]</scope>
    <source>
        <strain evidence="7 8">DSM 21342</strain>
    </source>
</reference>
<keyword evidence="6" id="KW-0699">rRNA-binding</keyword>
<dbReference type="PANTHER" id="PTHR11560">
    <property type="entry name" value="39S RIBOSOMAL PROTEIN L10, MITOCHONDRIAL"/>
    <property type="match status" value="1"/>
</dbReference>
<dbReference type="GO" id="GO:0005840">
    <property type="term" value="C:ribosome"/>
    <property type="evidence" value="ECO:0007669"/>
    <property type="project" value="UniProtKB-KW"/>
</dbReference>
<keyword evidence="4 6" id="KW-0687">Ribonucleoprotein</keyword>
<evidence type="ECO:0000256" key="5">
    <source>
        <dbReference type="ARBA" id="ARBA00035202"/>
    </source>
</evidence>
<dbReference type="EMBL" id="FXSZ01000008">
    <property type="protein sequence ID" value="SMO74504.1"/>
    <property type="molecule type" value="Genomic_DNA"/>
</dbReference>
<evidence type="ECO:0000256" key="1">
    <source>
        <dbReference type="ARBA" id="ARBA00002633"/>
    </source>
</evidence>
<dbReference type="Gene3D" id="3.30.70.1730">
    <property type="match status" value="1"/>
</dbReference>
<evidence type="ECO:0000256" key="3">
    <source>
        <dbReference type="ARBA" id="ARBA00022980"/>
    </source>
</evidence>
<dbReference type="Pfam" id="PF00466">
    <property type="entry name" value="Ribosomal_L10"/>
    <property type="match status" value="1"/>
</dbReference>
<dbReference type="InterPro" id="IPR001790">
    <property type="entry name" value="Ribosomal_uL10"/>
</dbReference>
<dbReference type="AlphaFoldDB" id="A0A521DS33"/>
<name>A0A521DS33_9SPHI</name>
<accession>A0A521DS33</accession>
<organism evidence="7 8">
    <name type="scientific">Solitalea koreensis</name>
    <dbReference type="NCBI Taxonomy" id="543615"/>
    <lineage>
        <taxon>Bacteria</taxon>
        <taxon>Pseudomonadati</taxon>
        <taxon>Bacteroidota</taxon>
        <taxon>Sphingobacteriia</taxon>
        <taxon>Sphingobacteriales</taxon>
        <taxon>Sphingobacteriaceae</taxon>
        <taxon>Solitalea</taxon>
    </lineage>
</organism>
<dbReference type="SUPFAM" id="SSF160369">
    <property type="entry name" value="Ribosomal protein L10-like"/>
    <property type="match status" value="1"/>
</dbReference>
<dbReference type="CDD" id="cd05797">
    <property type="entry name" value="Ribosomal_L10"/>
    <property type="match status" value="1"/>
</dbReference>
<dbReference type="GO" id="GO:0006412">
    <property type="term" value="P:translation"/>
    <property type="evidence" value="ECO:0007669"/>
    <property type="project" value="UniProtKB-UniRule"/>
</dbReference>
<dbReference type="OrthoDB" id="1523686at2"/>
<dbReference type="InterPro" id="IPR043141">
    <property type="entry name" value="Ribosomal_uL10-like_sf"/>
</dbReference>
<evidence type="ECO:0000256" key="4">
    <source>
        <dbReference type="ARBA" id="ARBA00023274"/>
    </source>
</evidence>
<keyword evidence="6" id="KW-0694">RNA-binding</keyword>
<keyword evidence="8" id="KW-1185">Reference proteome</keyword>
<dbReference type="RefSeq" id="WP_142604366.1">
    <property type="nucleotide sequence ID" value="NZ_FXSZ01000008.1"/>
</dbReference>
<proteinExistence type="inferred from homology"/>
<dbReference type="Gene3D" id="6.10.250.290">
    <property type="match status" value="1"/>
</dbReference>
<evidence type="ECO:0000313" key="8">
    <source>
        <dbReference type="Proteomes" id="UP000315971"/>
    </source>
</evidence>
<evidence type="ECO:0000256" key="6">
    <source>
        <dbReference type="HAMAP-Rule" id="MF_00362"/>
    </source>
</evidence>
<keyword evidence="3 6" id="KW-0689">Ribosomal protein</keyword>
<gene>
    <name evidence="6" type="primary">rplJ</name>
    <name evidence="7" type="ORF">SAMN06265350_10874</name>
</gene>
<sequence>MNREEKNEIVLGLKDKIESFGSFYITDTSNLTVAQVNVIRRKCFEKGIAFQVAKNTLIRKAMEATSVDYSPLFGSLKGTSAIMFTNTGNEPAKLIKELRKPKGVEKPILKGASIETAFFIGDNQLDTLSNIKSRQELIGDIIGLLQSPAKNVVSALQSGGGKLAGIVKTLSERGA</sequence>
<dbReference type="Proteomes" id="UP000315971">
    <property type="component" value="Unassembled WGS sequence"/>
</dbReference>
<protein>
    <recommendedName>
        <fullName evidence="5 6">Large ribosomal subunit protein uL10</fullName>
    </recommendedName>
</protein>
<dbReference type="GO" id="GO:1990904">
    <property type="term" value="C:ribonucleoprotein complex"/>
    <property type="evidence" value="ECO:0007669"/>
    <property type="project" value="UniProtKB-KW"/>
</dbReference>
<dbReference type="NCBIfam" id="NF000955">
    <property type="entry name" value="PRK00099.1-1"/>
    <property type="match status" value="1"/>
</dbReference>
<evidence type="ECO:0000313" key="7">
    <source>
        <dbReference type="EMBL" id="SMO74504.1"/>
    </source>
</evidence>
<dbReference type="InterPro" id="IPR022973">
    <property type="entry name" value="Ribosomal_uL10_bac"/>
</dbReference>
<comment type="function">
    <text evidence="1 6">Forms part of the ribosomal stalk, playing a central role in the interaction of the ribosome with GTP-bound translation factors.</text>
</comment>